<dbReference type="PROSITE" id="PS51186">
    <property type="entry name" value="GNAT"/>
    <property type="match status" value="1"/>
</dbReference>
<reference evidence="7" key="1">
    <citation type="journal article" date="2019" name="Int. J. Syst. Evol. Microbiol.">
        <title>The Global Catalogue of Microorganisms (GCM) 10K type strain sequencing project: providing services to taxonomists for standard genome sequencing and annotation.</title>
        <authorList>
            <consortium name="The Broad Institute Genomics Platform"/>
            <consortium name="The Broad Institute Genome Sequencing Center for Infectious Disease"/>
            <person name="Wu L."/>
            <person name="Ma J."/>
        </authorList>
    </citation>
    <scope>NUCLEOTIDE SEQUENCE [LARGE SCALE GENOMIC DNA]</scope>
    <source>
        <strain evidence="7">CGMCC 4.7035</strain>
    </source>
</reference>
<proteinExistence type="inferred from homology"/>
<dbReference type="EC" id="2.3.-.-" evidence="6"/>
<dbReference type="InterPro" id="IPR000182">
    <property type="entry name" value="GNAT_dom"/>
</dbReference>
<feature type="compositionally biased region" description="Polar residues" evidence="4">
    <location>
        <begin position="163"/>
        <end position="172"/>
    </location>
</feature>
<sequence length="179" mass="19367">MVKLERLRADHADVLLAFERENREYFARSISDRGDAYFAQFAAIHRARLAEQDAGVCHFHVVLDERGELIGRINLVDVEDGSAELGYRVGERAAGRGVATAAVAEVCRVAAATYGLTTLIAVTTCDNVASRTVLERNGFTHVEDITLVGRPGVRYRRPLVISSPGTGDTGTAETAPPGR</sequence>
<dbReference type="SUPFAM" id="SSF55729">
    <property type="entry name" value="Acyl-CoA N-acyltransferases (Nat)"/>
    <property type="match status" value="1"/>
</dbReference>
<gene>
    <name evidence="6" type="ORF">ACFOZ0_05875</name>
</gene>
<comment type="similarity">
    <text evidence="3">Belongs to the acetyltransferase family. RimJ subfamily.</text>
</comment>
<keyword evidence="2 6" id="KW-0012">Acyltransferase</keyword>
<evidence type="ECO:0000256" key="1">
    <source>
        <dbReference type="ARBA" id="ARBA00022679"/>
    </source>
</evidence>
<protein>
    <submittedName>
        <fullName evidence="6">GNAT family N-acetyltransferase</fullName>
        <ecNumber evidence="6">2.3.-.-</ecNumber>
    </submittedName>
</protein>
<organism evidence="6 7">
    <name type="scientific">Streptomyces yaanensis</name>
    <dbReference type="NCBI Taxonomy" id="1142239"/>
    <lineage>
        <taxon>Bacteria</taxon>
        <taxon>Bacillati</taxon>
        <taxon>Actinomycetota</taxon>
        <taxon>Actinomycetes</taxon>
        <taxon>Kitasatosporales</taxon>
        <taxon>Streptomycetaceae</taxon>
        <taxon>Streptomyces</taxon>
    </lineage>
</organism>
<accession>A0ABV7S8G6</accession>
<name>A0ABV7S8G6_9ACTN</name>
<dbReference type="Pfam" id="PF13302">
    <property type="entry name" value="Acetyltransf_3"/>
    <property type="match status" value="1"/>
</dbReference>
<dbReference type="PANTHER" id="PTHR43792:SF8">
    <property type="entry name" value="[RIBOSOMAL PROTEIN US5]-ALANINE N-ACETYLTRANSFERASE"/>
    <property type="match status" value="1"/>
</dbReference>
<dbReference type="EMBL" id="JBHRWR010000003">
    <property type="protein sequence ID" value="MFC3572813.1"/>
    <property type="molecule type" value="Genomic_DNA"/>
</dbReference>
<evidence type="ECO:0000256" key="2">
    <source>
        <dbReference type="ARBA" id="ARBA00023315"/>
    </source>
</evidence>
<dbReference type="PANTHER" id="PTHR43792">
    <property type="entry name" value="GNAT FAMILY, PUTATIVE (AFU_ORTHOLOGUE AFUA_3G00765)-RELATED-RELATED"/>
    <property type="match status" value="1"/>
</dbReference>
<feature type="region of interest" description="Disordered" evidence="4">
    <location>
        <begin position="159"/>
        <end position="179"/>
    </location>
</feature>
<evidence type="ECO:0000256" key="4">
    <source>
        <dbReference type="SAM" id="MobiDB-lite"/>
    </source>
</evidence>
<dbReference type="Proteomes" id="UP001595701">
    <property type="component" value="Unassembled WGS sequence"/>
</dbReference>
<evidence type="ECO:0000259" key="5">
    <source>
        <dbReference type="PROSITE" id="PS51186"/>
    </source>
</evidence>
<dbReference type="Gene3D" id="3.40.630.30">
    <property type="match status" value="1"/>
</dbReference>
<keyword evidence="1 6" id="KW-0808">Transferase</keyword>
<comment type="caution">
    <text evidence="6">The sequence shown here is derived from an EMBL/GenBank/DDBJ whole genome shotgun (WGS) entry which is preliminary data.</text>
</comment>
<dbReference type="GO" id="GO:0016746">
    <property type="term" value="F:acyltransferase activity"/>
    <property type="evidence" value="ECO:0007669"/>
    <property type="project" value="UniProtKB-KW"/>
</dbReference>
<dbReference type="InterPro" id="IPR016181">
    <property type="entry name" value="Acyl_CoA_acyltransferase"/>
</dbReference>
<feature type="domain" description="N-acetyltransferase" evidence="5">
    <location>
        <begin position="2"/>
        <end position="160"/>
    </location>
</feature>
<evidence type="ECO:0000313" key="6">
    <source>
        <dbReference type="EMBL" id="MFC3572813.1"/>
    </source>
</evidence>
<dbReference type="RefSeq" id="WP_310778404.1">
    <property type="nucleotide sequence ID" value="NZ_JBHRWR010000003.1"/>
</dbReference>
<evidence type="ECO:0000313" key="7">
    <source>
        <dbReference type="Proteomes" id="UP001595701"/>
    </source>
</evidence>
<dbReference type="InterPro" id="IPR051531">
    <property type="entry name" value="N-acetyltransferase"/>
</dbReference>
<evidence type="ECO:0000256" key="3">
    <source>
        <dbReference type="ARBA" id="ARBA00038502"/>
    </source>
</evidence>
<keyword evidence="7" id="KW-1185">Reference proteome</keyword>